<dbReference type="PROSITE" id="PS50943">
    <property type="entry name" value="HTH_CROC1"/>
    <property type="match status" value="1"/>
</dbReference>
<reference evidence="3 4" key="1">
    <citation type="journal article" date="2019" name="Int. J. Syst. Evol. Microbiol.">
        <title>The Global Catalogue of Microorganisms (GCM) 10K type strain sequencing project: providing services to taxonomists for standard genome sequencing and annotation.</title>
        <authorList>
            <consortium name="The Broad Institute Genomics Platform"/>
            <consortium name="The Broad Institute Genome Sequencing Center for Infectious Disease"/>
            <person name="Wu L."/>
            <person name="Ma J."/>
        </authorList>
    </citation>
    <scope>NUCLEOTIDE SEQUENCE [LARGE SCALE GENOMIC DNA]</scope>
    <source>
        <strain evidence="3 4">JCM 13004</strain>
    </source>
</reference>
<dbReference type="Pfam" id="PF13560">
    <property type="entry name" value="HTH_31"/>
    <property type="match status" value="1"/>
</dbReference>
<dbReference type="SUPFAM" id="SSF47413">
    <property type="entry name" value="lambda repressor-like DNA-binding domains"/>
    <property type="match status" value="1"/>
</dbReference>
<dbReference type="RefSeq" id="WP_344442402.1">
    <property type="nucleotide sequence ID" value="NZ_BAAALF010000051.1"/>
</dbReference>
<organism evidence="3 4">
    <name type="scientific">Kitasatospora nipponensis</name>
    <dbReference type="NCBI Taxonomy" id="258049"/>
    <lineage>
        <taxon>Bacteria</taxon>
        <taxon>Bacillati</taxon>
        <taxon>Actinomycetota</taxon>
        <taxon>Actinomycetes</taxon>
        <taxon>Kitasatosporales</taxon>
        <taxon>Streptomycetaceae</taxon>
        <taxon>Kitasatospora</taxon>
    </lineage>
</organism>
<keyword evidence="4" id="KW-1185">Reference proteome</keyword>
<feature type="domain" description="HTH cro/C1-type" evidence="2">
    <location>
        <begin position="195"/>
        <end position="241"/>
    </location>
</feature>
<accession>A0ABN1W8G5</accession>
<feature type="region of interest" description="Disordered" evidence="1">
    <location>
        <begin position="138"/>
        <end position="181"/>
    </location>
</feature>
<dbReference type="InterPro" id="IPR001387">
    <property type="entry name" value="Cro/C1-type_HTH"/>
</dbReference>
<evidence type="ECO:0000313" key="4">
    <source>
        <dbReference type="Proteomes" id="UP001500037"/>
    </source>
</evidence>
<dbReference type="SMART" id="SM00530">
    <property type="entry name" value="HTH_XRE"/>
    <property type="match status" value="1"/>
</dbReference>
<evidence type="ECO:0000256" key="1">
    <source>
        <dbReference type="SAM" id="MobiDB-lite"/>
    </source>
</evidence>
<dbReference type="EMBL" id="BAAALF010000051">
    <property type="protein sequence ID" value="GAA1239829.1"/>
    <property type="molecule type" value="Genomic_DNA"/>
</dbReference>
<protein>
    <recommendedName>
        <fullName evidence="2">HTH cro/C1-type domain-containing protein</fullName>
    </recommendedName>
</protein>
<dbReference type="CDD" id="cd00093">
    <property type="entry name" value="HTH_XRE"/>
    <property type="match status" value="1"/>
</dbReference>
<comment type="caution">
    <text evidence="3">The sequence shown here is derived from an EMBL/GenBank/DDBJ whole genome shotgun (WGS) entry which is preliminary data.</text>
</comment>
<proteinExistence type="predicted"/>
<evidence type="ECO:0000313" key="3">
    <source>
        <dbReference type="EMBL" id="GAA1239829.1"/>
    </source>
</evidence>
<gene>
    <name evidence="3" type="ORF">GCM10009665_33300</name>
</gene>
<dbReference type="Proteomes" id="UP001500037">
    <property type="component" value="Unassembled WGS sequence"/>
</dbReference>
<evidence type="ECO:0000259" key="2">
    <source>
        <dbReference type="PROSITE" id="PS50943"/>
    </source>
</evidence>
<sequence length="368" mass="40543">MTKEPATGRHLECEQCLKPFTRAAKRGRLPRFCSARCRAAAHRAAPQAPQPEQAMLYDRVVRQLTETLADHAKRLRNIAKSTDPRISDYAELEAVGALSRELEDTVMAIVLQARGRDIRWADIAKVLGVSTETARSRWAEERGARLVHRRSERRRPSPSPSLVHNTGRRRRASDDTQPPEARLASALSHVQRASGKTMRGLATEARVSPSYVSRMLAGTRTPGWDIVSRFAMACGVDHQPLRVLWEEAHGHRASRPFFAGRPQAEAQARADLTAALQGLYLAAHQPDPAALARTCASLTADQVAAILDGTHFSWPDIATLVTTLNGRPDTIKSLWECVQLAQNPCWTPENPQLATAQAQATTLPADSF</sequence>
<dbReference type="Gene3D" id="1.10.260.40">
    <property type="entry name" value="lambda repressor-like DNA-binding domains"/>
    <property type="match status" value="1"/>
</dbReference>
<dbReference type="InterPro" id="IPR010982">
    <property type="entry name" value="Lambda_DNA-bd_dom_sf"/>
</dbReference>
<name>A0ABN1W8G5_9ACTN</name>